<keyword evidence="1" id="KW-0812">Transmembrane</keyword>
<sequence>MTRLRPSALGLRRGRAYARDCLGYLGIAAAMVPLGVVVSRRITDPAVLRPVVTAASALPPVLAACWAARAESGPHAATWGKRRESLQVAARVPGEPPGPGGISFRRALLRSTVKIAIPWQLGHTVALGAAWGDFDTRAPATLAAAVLTYPLLGAMIGSVVLSPGLGLHDRLAATRVLDAS</sequence>
<evidence type="ECO:0008006" key="4">
    <source>
        <dbReference type="Google" id="ProtNLM"/>
    </source>
</evidence>
<evidence type="ECO:0000313" key="2">
    <source>
        <dbReference type="EMBL" id="EWS82262.1"/>
    </source>
</evidence>
<proteinExistence type="predicted"/>
<dbReference type="Proteomes" id="UP000023067">
    <property type="component" value="Unassembled WGS sequence"/>
</dbReference>
<protein>
    <recommendedName>
        <fullName evidence="4">RDD domain-containing protein</fullName>
    </recommendedName>
</protein>
<dbReference type="EMBL" id="JDYK01000003">
    <property type="protein sequence ID" value="EWS82262.1"/>
    <property type="molecule type" value="Genomic_DNA"/>
</dbReference>
<dbReference type="RefSeq" id="WP_051486500.1">
    <property type="nucleotide sequence ID" value="NZ_KK069989.1"/>
</dbReference>
<organism evidence="2 3">
    <name type="scientific">Brachybacterium phenoliresistens</name>
    <dbReference type="NCBI Taxonomy" id="396014"/>
    <lineage>
        <taxon>Bacteria</taxon>
        <taxon>Bacillati</taxon>
        <taxon>Actinomycetota</taxon>
        <taxon>Actinomycetes</taxon>
        <taxon>Micrococcales</taxon>
        <taxon>Dermabacteraceae</taxon>
        <taxon>Brachybacterium</taxon>
    </lineage>
</organism>
<keyword evidence="1" id="KW-0472">Membrane</keyword>
<feature type="transmembrane region" description="Helical" evidence="1">
    <location>
        <begin position="21"/>
        <end position="39"/>
    </location>
</feature>
<dbReference type="STRING" id="396014.BF93_11605"/>
<keyword evidence="1" id="KW-1133">Transmembrane helix</keyword>
<accession>Z9JWV0</accession>
<evidence type="ECO:0000313" key="3">
    <source>
        <dbReference type="Proteomes" id="UP000023067"/>
    </source>
</evidence>
<keyword evidence="3" id="KW-1185">Reference proteome</keyword>
<dbReference type="AlphaFoldDB" id="Z9JWV0"/>
<dbReference type="PATRIC" id="fig|396014.3.peg.829"/>
<dbReference type="HOGENOM" id="CLU_1552332_0_0_11"/>
<gene>
    <name evidence="2" type="ORF">BF93_11605</name>
</gene>
<reference evidence="2 3" key="1">
    <citation type="submission" date="2014-02" db="EMBL/GenBank/DDBJ databases">
        <title>Genome sequence of Brachybacterium phenoliresistens strain W13A50.</title>
        <authorList>
            <person name="Wang X."/>
        </authorList>
    </citation>
    <scope>NUCLEOTIDE SEQUENCE [LARGE SCALE GENOMIC DNA]</scope>
    <source>
        <strain evidence="2 3">W13A50</strain>
    </source>
</reference>
<name>Z9JWV0_9MICO</name>
<dbReference type="eggNOG" id="COG1714">
    <property type="taxonomic scope" value="Bacteria"/>
</dbReference>
<comment type="caution">
    <text evidence="2">The sequence shown here is derived from an EMBL/GenBank/DDBJ whole genome shotgun (WGS) entry which is preliminary data.</text>
</comment>
<dbReference type="OrthoDB" id="7632473at2"/>
<evidence type="ECO:0000256" key="1">
    <source>
        <dbReference type="SAM" id="Phobius"/>
    </source>
</evidence>